<name>A0ABS7AIK2_9PROT</name>
<organism evidence="1 2">
    <name type="scientific">Roseomonas alba</name>
    <dbReference type="NCBI Taxonomy" id="2846776"/>
    <lineage>
        <taxon>Bacteria</taxon>
        <taxon>Pseudomonadati</taxon>
        <taxon>Pseudomonadota</taxon>
        <taxon>Alphaproteobacteria</taxon>
        <taxon>Acetobacterales</taxon>
        <taxon>Roseomonadaceae</taxon>
        <taxon>Roseomonas</taxon>
    </lineage>
</organism>
<sequence length="302" mass="31442">ATATRCGNTVLNRHRAPASRHLRLLGSVPNVRARAFRHSATEIGVEGLAVVATSTTSAATLAGLSFNGLDDITPTARGLLLEAQRGLAFAVDCSQAKEFALAHWLVGGADGGRVFVRCFDAAMNVRENLAGDALASITTLLWNVPSKAWTGGAAMADASLNKRMTVRLGPGVAFAQIGIVGFDGQIEVEALRLYGLPEAAPALLCGTPALPVGQREFAVEVSWDLPSLAPGATSLLDVTVAGARQGDLAQAALASSTRFVELDATAWSNNTVRVMARNISPTATFDLGLATLSVTATKRRLP</sequence>
<evidence type="ECO:0000313" key="2">
    <source>
        <dbReference type="Proteomes" id="UP001196565"/>
    </source>
</evidence>
<reference evidence="1 2" key="1">
    <citation type="submission" date="2021-07" db="EMBL/GenBank/DDBJ databases">
        <authorList>
            <person name="So Y."/>
        </authorList>
    </citation>
    <scope>NUCLEOTIDE SEQUENCE [LARGE SCALE GENOMIC DNA]</scope>
    <source>
        <strain evidence="1 2">HJA6</strain>
    </source>
</reference>
<dbReference type="EMBL" id="JAHYBZ010000022">
    <property type="protein sequence ID" value="MBW6402101.1"/>
    <property type="molecule type" value="Genomic_DNA"/>
</dbReference>
<gene>
    <name evidence="1" type="ORF">KPL78_29915</name>
</gene>
<proteinExistence type="predicted"/>
<comment type="caution">
    <text evidence="1">The sequence shown here is derived from an EMBL/GenBank/DDBJ whole genome shotgun (WGS) entry which is preliminary data.</text>
</comment>
<accession>A0ABS7AIK2</accession>
<protein>
    <submittedName>
        <fullName evidence="1">Uncharacterized protein</fullName>
    </submittedName>
</protein>
<feature type="non-terminal residue" evidence="1">
    <location>
        <position position="1"/>
    </location>
</feature>
<dbReference type="Proteomes" id="UP001196565">
    <property type="component" value="Unassembled WGS sequence"/>
</dbReference>
<evidence type="ECO:0000313" key="1">
    <source>
        <dbReference type="EMBL" id="MBW6402101.1"/>
    </source>
</evidence>
<keyword evidence="2" id="KW-1185">Reference proteome</keyword>